<accession>A0A0F9I7E0</accession>
<proteinExistence type="predicted"/>
<name>A0A0F9I7E0_9ZZZZ</name>
<feature type="non-terminal residue" evidence="1">
    <location>
        <position position="1"/>
    </location>
</feature>
<evidence type="ECO:0000313" key="1">
    <source>
        <dbReference type="EMBL" id="KKL83292.1"/>
    </source>
</evidence>
<sequence>INIASGAGAGTAGAGGTSTFSSGVGAGTGAGGLLTLSAGNSGSGATGAGGSILIDAGDGVATAGIGGDIDIFAGSGVGLTSSETAGNIRITAGAMTGSPTGSGGARPGDVDITGGTSNTAIAGGAAVLRAGSGIVQGGQAQVSGGQGQLNASGGNVLLDAGQGAGTGNGGDVNLKGGDVLGSGVVGAINILPADTGAGNTSELRFLELGASGTDYVGFKAADAVGSPSTIWTLPITDSTGTQALVSDGAATLSWQSFAKQLLDIKTVGGSPTSYQLVLTDFEDDWIRFAGTQVEVPKNSTVAFPTGAQITIRVTTAETTVVPVGSPIVLNFGPGSGSPQDTFGIGAVIGLVYIGSDTWDII</sequence>
<comment type="caution">
    <text evidence="1">The sequence shown here is derived from an EMBL/GenBank/DDBJ whole genome shotgun (WGS) entry which is preliminary data.</text>
</comment>
<reference evidence="1" key="1">
    <citation type="journal article" date="2015" name="Nature">
        <title>Complex archaea that bridge the gap between prokaryotes and eukaryotes.</title>
        <authorList>
            <person name="Spang A."/>
            <person name="Saw J.H."/>
            <person name="Jorgensen S.L."/>
            <person name="Zaremba-Niedzwiedzka K."/>
            <person name="Martijn J."/>
            <person name="Lind A.E."/>
            <person name="van Eijk R."/>
            <person name="Schleper C."/>
            <person name="Guy L."/>
            <person name="Ettema T.J."/>
        </authorList>
    </citation>
    <scope>NUCLEOTIDE SEQUENCE</scope>
</reference>
<gene>
    <name evidence="1" type="ORF">LCGC14_1976240</name>
</gene>
<organism evidence="1">
    <name type="scientific">marine sediment metagenome</name>
    <dbReference type="NCBI Taxonomy" id="412755"/>
    <lineage>
        <taxon>unclassified sequences</taxon>
        <taxon>metagenomes</taxon>
        <taxon>ecological metagenomes</taxon>
    </lineage>
</organism>
<protein>
    <submittedName>
        <fullName evidence="1">Uncharacterized protein</fullName>
    </submittedName>
</protein>
<dbReference type="AlphaFoldDB" id="A0A0F9I7E0"/>
<dbReference type="EMBL" id="LAZR01022023">
    <property type="protein sequence ID" value="KKL83292.1"/>
    <property type="molecule type" value="Genomic_DNA"/>
</dbReference>